<organism evidence="2 3">
    <name type="scientific">Exocentrus adspersus</name>
    <dbReference type="NCBI Taxonomy" id="1586481"/>
    <lineage>
        <taxon>Eukaryota</taxon>
        <taxon>Metazoa</taxon>
        <taxon>Ecdysozoa</taxon>
        <taxon>Arthropoda</taxon>
        <taxon>Hexapoda</taxon>
        <taxon>Insecta</taxon>
        <taxon>Pterygota</taxon>
        <taxon>Neoptera</taxon>
        <taxon>Endopterygota</taxon>
        <taxon>Coleoptera</taxon>
        <taxon>Polyphaga</taxon>
        <taxon>Cucujiformia</taxon>
        <taxon>Chrysomeloidea</taxon>
        <taxon>Cerambycidae</taxon>
        <taxon>Lamiinae</taxon>
        <taxon>Acanthocinini</taxon>
        <taxon>Exocentrus</taxon>
    </lineage>
</organism>
<name>A0AAV8VC35_9CUCU</name>
<dbReference type="EMBL" id="JANEYG010000166">
    <property type="protein sequence ID" value="KAJ8911715.1"/>
    <property type="molecule type" value="Genomic_DNA"/>
</dbReference>
<protein>
    <recommendedName>
        <fullName evidence="4">ATP synthase F0 subunit 8</fullName>
    </recommendedName>
</protein>
<dbReference type="AlphaFoldDB" id="A0AAV8VC35"/>
<feature type="transmembrane region" description="Helical" evidence="1">
    <location>
        <begin position="20"/>
        <end position="41"/>
    </location>
</feature>
<evidence type="ECO:0000313" key="3">
    <source>
        <dbReference type="Proteomes" id="UP001159042"/>
    </source>
</evidence>
<accession>A0AAV8VC35</accession>
<proteinExistence type="predicted"/>
<keyword evidence="3" id="KW-1185">Reference proteome</keyword>
<keyword evidence="1" id="KW-0472">Membrane</keyword>
<keyword evidence="1" id="KW-1133">Transmembrane helix</keyword>
<sequence>MSTCSSETGFLSYFDENRLFYFLTTFTFAVIFIFIYILRVYTFFDTRSIPRAVRPSAPFGNIKDVVFQTQTAPHIQDTTLHIYLWKYYNKFKRKQFKYGGIYLFFKPSILVVDSALQQKIALNKSVSDLHDKRFSQDIVMIFNDSNLESFLGKYNAIKDSLLMDLSDKCVSVVMHNYFMETTSLAFGFKTSLDFFDNNKFTTKKKKRSKLQVLFRPGISVVQKTN</sequence>
<evidence type="ECO:0008006" key="4">
    <source>
        <dbReference type="Google" id="ProtNLM"/>
    </source>
</evidence>
<comment type="caution">
    <text evidence="2">The sequence shown here is derived from an EMBL/GenBank/DDBJ whole genome shotgun (WGS) entry which is preliminary data.</text>
</comment>
<keyword evidence="1" id="KW-0812">Transmembrane</keyword>
<gene>
    <name evidence="2" type="ORF">NQ315_013177</name>
</gene>
<evidence type="ECO:0000313" key="2">
    <source>
        <dbReference type="EMBL" id="KAJ8911715.1"/>
    </source>
</evidence>
<reference evidence="2 3" key="1">
    <citation type="journal article" date="2023" name="Insect Mol. Biol.">
        <title>Genome sequencing provides insights into the evolution of gene families encoding plant cell wall-degrading enzymes in longhorned beetles.</title>
        <authorList>
            <person name="Shin N.R."/>
            <person name="Okamura Y."/>
            <person name="Kirsch R."/>
            <person name="Pauchet Y."/>
        </authorList>
    </citation>
    <scope>NUCLEOTIDE SEQUENCE [LARGE SCALE GENOMIC DNA]</scope>
    <source>
        <strain evidence="2">EAD_L_NR</strain>
    </source>
</reference>
<evidence type="ECO:0000256" key="1">
    <source>
        <dbReference type="SAM" id="Phobius"/>
    </source>
</evidence>
<dbReference type="Proteomes" id="UP001159042">
    <property type="component" value="Unassembled WGS sequence"/>
</dbReference>